<evidence type="ECO:0000313" key="1">
    <source>
        <dbReference type="EMBL" id="MDH6195390.1"/>
    </source>
</evidence>
<organism evidence="1 2">
    <name type="scientific">Mycolicibacterium frederiksbergense</name>
    <dbReference type="NCBI Taxonomy" id="117567"/>
    <lineage>
        <taxon>Bacteria</taxon>
        <taxon>Bacillati</taxon>
        <taxon>Actinomycetota</taxon>
        <taxon>Actinomycetes</taxon>
        <taxon>Mycobacteriales</taxon>
        <taxon>Mycobacteriaceae</taxon>
        <taxon>Mycolicibacterium</taxon>
    </lineage>
</organism>
<dbReference type="EMBL" id="JARXVE010000003">
    <property type="protein sequence ID" value="MDH6195390.1"/>
    <property type="molecule type" value="Genomic_DNA"/>
</dbReference>
<proteinExistence type="predicted"/>
<gene>
    <name evidence="1" type="ORF">M2272_002030</name>
</gene>
<accession>A0ABT6KXG3</accession>
<sequence>MAPPRCPSRRHSATGRFWRWNRRSRLKAAKFVNVDSIMADIPYIGSGPYCYANSLAMMLGQHSPALLEFATGSAFGMQVDNADLPFFDPCGWTPEIGVDTALRAVGWQATTHSGGDEESALARLTDALETAPVFVGPVEMGYLGYQPGAAGPIGADHYLVVLAADEHGVEVHDPQGYPYATLPLDAFVVAWRAASISYGEPFSMRTNFQQVCSVDEEEIISAGISTALRWLGDRGQPDISQGGRRNAAAAEYLARSIETGCSDDLRDHLIHFALRVGARRAADASAILSRAGFLEAAHIMREQARAIGSLQYLLMAGQWRDAAARLRELAPTYTRLHAALVG</sequence>
<evidence type="ECO:0000313" key="2">
    <source>
        <dbReference type="Proteomes" id="UP001160130"/>
    </source>
</evidence>
<reference evidence="1 2" key="1">
    <citation type="submission" date="2023-04" db="EMBL/GenBank/DDBJ databases">
        <title>Forest soil microbial communities from Buena Vista Peninsula, Colon Province, Panama.</title>
        <authorList>
            <person name="Bouskill N."/>
        </authorList>
    </citation>
    <scope>NUCLEOTIDE SEQUENCE [LARGE SCALE GENOMIC DNA]</scope>
    <source>
        <strain evidence="1 2">AC80</strain>
    </source>
</reference>
<name>A0ABT6KXG3_9MYCO</name>
<keyword evidence="2" id="KW-1185">Reference proteome</keyword>
<comment type="caution">
    <text evidence="1">The sequence shown here is derived from an EMBL/GenBank/DDBJ whole genome shotgun (WGS) entry which is preliminary data.</text>
</comment>
<protein>
    <recommendedName>
        <fullName evidence="3">Peptidase C39-like domain-containing protein</fullName>
    </recommendedName>
</protein>
<dbReference type="RefSeq" id="WP_280832055.1">
    <property type="nucleotide sequence ID" value="NZ_JARXVE010000003.1"/>
</dbReference>
<evidence type="ECO:0008006" key="3">
    <source>
        <dbReference type="Google" id="ProtNLM"/>
    </source>
</evidence>
<dbReference type="Proteomes" id="UP001160130">
    <property type="component" value="Unassembled WGS sequence"/>
</dbReference>